<feature type="transmembrane region" description="Helical" evidence="24">
    <location>
        <begin position="88"/>
        <end position="105"/>
    </location>
</feature>
<organism evidence="25 26">
    <name type="scientific">Sphingomonas rhizophila</name>
    <dbReference type="NCBI Taxonomy" id="2071607"/>
    <lineage>
        <taxon>Bacteria</taxon>
        <taxon>Pseudomonadati</taxon>
        <taxon>Pseudomonadota</taxon>
        <taxon>Alphaproteobacteria</taxon>
        <taxon>Sphingomonadales</taxon>
        <taxon>Sphingomonadaceae</taxon>
        <taxon>Sphingomonas</taxon>
    </lineage>
</organism>
<dbReference type="KEGG" id="srhi:H9L12_05130"/>
<reference evidence="25 26" key="1">
    <citation type="submission" date="2020-08" db="EMBL/GenBank/DDBJ databases">
        <title>Genome sequence of Sphingomonas rhizophila KACC 19189T.</title>
        <authorList>
            <person name="Hyun D.-W."/>
            <person name="Bae J.-W."/>
        </authorList>
    </citation>
    <scope>NUCLEOTIDE SEQUENCE [LARGE SCALE GENOMIC DNA]</scope>
    <source>
        <strain evidence="25 26">KACC 19189</strain>
    </source>
</reference>
<evidence type="ECO:0000256" key="12">
    <source>
        <dbReference type="ARBA" id="ARBA00022695"/>
    </source>
</evidence>
<keyword evidence="11 24" id="KW-0812">Transmembrane</keyword>
<evidence type="ECO:0000256" key="3">
    <source>
        <dbReference type="ARBA" id="ARBA00005119"/>
    </source>
</evidence>
<feature type="transmembrane region" description="Helical" evidence="24">
    <location>
        <begin position="12"/>
        <end position="41"/>
    </location>
</feature>
<dbReference type="EC" id="2.7.7.41" evidence="6"/>
<keyword evidence="17" id="KW-1208">Phospholipid metabolism</keyword>
<sequence>MNDLAKRSFAAAVLVAVALLAAVRGGYFFAVLVGAAACVMLYEWRRMVRGSDFGWQVGGFLYALLPAISLLWIRDRAIVDGHFIGLELLVWVFITTWAVDIGAYFAGRAIGGPKLAPWISPNKTWAGLVGGTVSSALLAGAWTWMTALPVALFVLAPFFAIAAQGGDLFESWMKRKAGVKDSGSWLPGHGGALDRLDGLVVVAVLTAAALFGGLL</sequence>
<evidence type="ECO:0000256" key="16">
    <source>
        <dbReference type="ARBA" id="ARBA00023209"/>
    </source>
</evidence>
<comment type="subcellular location">
    <subcellularLocation>
        <location evidence="2">Cell membrane</location>
        <topology evidence="2">Multi-pass membrane protein</topology>
    </subcellularLocation>
</comment>
<dbReference type="PANTHER" id="PTHR46382">
    <property type="entry name" value="PHOSPHATIDATE CYTIDYLYLTRANSFERASE"/>
    <property type="match status" value="1"/>
</dbReference>
<evidence type="ECO:0000256" key="20">
    <source>
        <dbReference type="ARBA" id="ARBA00032253"/>
    </source>
</evidence>
<keyword evidence="16" id="KW-0594">Phospholipid biosynthesis</keyword>
<evidence type="ECO:0000256" key="15">
    <source>
        <dbReference type="ARBA" id="ARBA00023136"/>
    </source>
</evidence>
<evidence type="ECO:0000256" key="17">
    <source>
        <dbReference type="ARBA" id="ARBA00023264"/>
    </source>
</evidence>
<evidence type="ECO:0000313" key="25">
    <source>
        <dbReference type="EMBL" id="QNN65909.1"/>
    </source>
</evidence>
<feature type="transmembrane region" description="Helical" evidence="24">
    <location>
        <begin position="150"/>
        <end position="169"/>
    </location>
</feature>
<keyword evidence="8" id="KW-1003">Cell membrane</keyword>
<keyword evidence="9" id="KW-0444">Lipid biosynthesis</keyword>
<dbReference type="PANTHER" id="PTHR46382:SF1">
    <property type="entry name" value="PHOSPHATIDATE CYTIDYLYLTRANSFERASE"/>
    <property type="match status" value="1"/>
</dbReference>
<evidence type="ECO:0000256" key="9">
    <source>
        <dbReference type="ARBA" id="ARBA00022516"/>
    </source>
</evidence>
<keyword evidence="12 25" id="KW-0548">Nucleotidyltransferase</keyword>
<comment type="catalytic activity">
    <reaction evidence="1">
        <text>a 1,2-diacyl-sn-glycero-3-phosphate + CTP + H(+) = a CDP-1,2-diacyl-sn-glycerol + diphosphate</text>
        <dbReference type="Rhea" id="RHEA:16229"/>
        <dbReference type="ChEBI" id="CHEBI:15378"/>
        <dbReference type="ChEBI" id="CHEBI:33019"/>
        <dbReference type="ChEBI" id="CHEBI:37563"/>
        <dbReference type="ChEBI" id="CHEBI:58332"/>
        <dbReference type="ChEBI" id="CHEBI:58608"/>
        <dbReference type="EC" id="2.7.7.41"/>
    </reaction>
</comment>
<comment type="pathway">
    <text evidence="3">Phospholipid metabolism; CDP-diacylglycerol biosynthesis; CDP-diacylglycerol from sn-glycerol 3-phosphate: step 3/3.</text>
</comment>
<feature type="transmembrane region" description="Helical" evidence="24">
    <location>
        <begin position="53"/>
        <end position="73"/>
    </location>
</feature>
<keyword evidence="10 25" id="KW-0808">Transferase</keyword>
<dbReference type="GO" id="GO:0016024">
    <property type="term" value="P:CDP-diacylglycerol biosynthetic process"/>
    <property type="evidence" value="ECO:0007669"/>
    <property type="project" value="TreeGrafter"/>
</dbReference>
<evidence type="ECO:0000256" key="8">
    <source>
        <dbReference type="ARBA" id="ARBA00022475"/>
    </source>
</evidence>
<evidence type="ECO:0000256" key="21">
    <source>
        <dbReference type="ARBA" id="ARBA00032396"/>
    </source>
</evidence>
<evidence type="ECO:0000256" key="7">
    <source>
        <dbReference type="ARBA" id="ARBA00019373"/>
    </source>
</evidence>
<evidence type="ECO:0000256" key="14">
    <source>
        <dbReference type="ARBA" id="ARBA00023098"/>
    </source>
</evidence>
<gene>
    <name evidence="25" type="ORF">H9L12_05130</name>
</gene>
<evidence type="ECO:0000256" key="24">
    <source>
        <dbReference type="SAM" id="Phobius"/>
    </source>
</evidence>
<evidence type="ECO:0000256" key="11">
    <source>
        <dbReference type="ARBA" id="ARBA00022692"/>
    </source>
</evidence>
<evidence type="ECO:0000256" key="13">
    <source>
        <dbReference type="ARBA" id="ARBA00022989"/>
    </source>
</evidence>
<keyword evidence="13 24" id="KW-1133">Transmembrane helix</keyword>
<dbReference type="EMBL" id="CP060717">
    <property type="protein sequence ID" value="QNN65909.1"/>
    <property type="molecule type" value="Genomic_DNA"/>
</dbReference>
<accession>A0A7G9SDI4</accession>
<keyword evidence="14" id="KW-0443">Lipid metabolism</keyword>
<comment type="pathway">
    <text evidence="4">Lipid metabolism.</text>
</comment>
<evidence type="ECO:0000313" key="26">
    <source>
        <dbReference type="Proteomes" id="UP000515955"/>
    </source>
</evidence>
<dbReference type="GO" id="GO:0005886">
    <property type="term" value="C:plasma membrane"/>
    <property type="evidence" value="ECO:0007669"/>
    <property type="project" value="UniProtKB-SubCell"/>
</dbReference>
<evidence type="ECO:0000256" key="1">
    <source>
        <dbReference type="ARBA" id="ARBA00001698"/>
    </source>
</evidence>
<dbReference type="RefSeq" id="WP_187542894.1">
    <property type="nucleotide sequence ID" value="NZ_CP060717.1"/>
</dbReference>
<dbReference type="Pfam" id="PF01148">
    <property type="entry name" value="CTP_transf_1"/>
    <property type="match status" value="1"/>
</dbReference>
<keyword evidence="26" id="KW-1185">Reference proteome</keyword>
<evidence type="ECO:0000256" key="6">
    <source>
        <dbReference type="ARBA" id="ARBA00012487"/>
    </source>
</evidence>
<dbReference type="Proteomes" id="UP000515955">
    <property type="component" value="Chromosome"/>
</dbReference>
<dbReference type="AlphaFoldDB" id="A0A7G9SDI4"/>
<keyword evidence="15 24" id="KW-0472">Membrane</keyword>
<evidence type="ECO:0000256" key="4">
    <source>
        <dbReference type="ARBA" id="ARBA00005189"/>
    </source>
</evidence>
<evidence type="ECO:0000256" key="2">
    <source>
        <dbReference type="ARBA" id="ARBA00004651"/>
    </source>
</evidence>
<evidence type="ECO:0000256" key="10">
    <source>
        <dbReference type="ARBA" id="ARBA00022679"/>
    </source>
</evidence>
<proteinExistence type="inferred from homology"/>
<evidence type="ECO:0000256" key="22">
    <source>
        <dbReference type="ARBA" id="ARBA00032743"/>
    </source>
</evidence>
<evidence type="ECO:0000256" key="23">
    <source>
        <dbReference type="ARBA" id="ARBA00033406"/>
    </source>
</evidence>
<dbReference type="GO" id="GO:0004605">
    <property type="term" value="F:phosphatidate cytidylyltransferase activity"/>
    <property type="evidence" value="ECO:0007669"/>
    <property type="project" value="UniProtKB-EC"/>
</dbReference>
<evidence type="ECO:0000256" key="18">
    <source>
        <dbReference type="ARBA" id="ARBA00029893"/>
    </source>
</evidence>
<comment type="similarity">
    <text evidence="5">Belongs to the CDS family.</text>
</comment>
<protein>
    <recommendedName>
        <fullName evidence="7">Phosphatidate cytidylyltransferase</fullName>
        <ecNumber evidence="6">2.7.7.41</ecNumber>
    </recommendedName>
    <alternativeName>
        <fullName evidence="20">CDP-DAG synthase</fullName>
    </alternativeName>
    <alternativeName>
        <fullName evidence="22">CDP-DG synthase</fullName>
    </alternativeName>
    <alternativeName>
        <fullName evidence="18">CDP-diacylglycerol synthase</fullName>
    </alternativeName>
    <alternativeName>
        <fullName evidence="21">CDP-diglyceride pyrophosphorylase</fullName>
    </alternativeName>
    <alternativeName>
        <fullName evidence="23">CDP-diglyceride synthase</fullName>
    </alternativeName>
    <alternativeName>
        <fullName evidence="19">CTP:phosphatidate cytidylyltransferase</fullName>
    </alternativeName>
</protein>
<evidence type="ECO:0000256" key="5">
    <source>
        <dbReference type="ARBA" id="ARBA00010185"/>
    </source>
</evidence>
<evidence type="ECO:0000256" key="19">
    <source>
        <dbReference type="ARBA" id="ARBA00031825"/>
    </source>
</evidence>
<name>A0A7G9SDI4_9SPHN</name>